<sequence length="137" mass="15466">MKPSQYEQSDSFFDKAGVWISSLCALHCLLLPILIPLIPLVASSFVAEVWFERTILSISILIGFWALFIGFYKYHRQIYPVYSLVLGGLIYWHKDIFGHEYEPFTIAIGAFLIIGAHLLNMKLCKACGDCAEDACKA</sequence>
<evidence type="ECO:0000256" key="1">
    <source>
        <dbReference type="SAM" id="Phobius"/>
    </source>
</evidence>
<dbReference type="EMBL" id="JANATA010000023">
    <property type="protein sequence ID" value="MCP3429532.1"/>
    <property type="molecule type" value="Genomic_DNA"/>
</dbReference>
<feature type="transmembrane region" description="Helical" evidence="1">
    <location>
        <begin position="101"/>
        <end position="119"/>
    </location>
</feature>
<protein>
    <submittedName>
        <fullName evidence="2">MerC domain-containing protein</fullName>
    </submittedName>
</protein>
<dbReference type="RefSeq" id="WP_254101992.1">
    <property type="nucleotide sequence ID" value="NZ_JANATA010000023.1"/>
</dbReference>
<dbReference type="InterPro" id="IPR004891">
    <property type="entry name" value="Mercury-R_MerC"/>
</dbReference>
<comment type="caution">
    <text evidence="2">The sequence shown here is derived from an EMBL/GenBank/DDBJ whole genome shotgun (WGS) entry which is preliminary data.</text>
</comment>
<keyword evidence="1" id="KW-1133">Transmembrane helix</keyword>
<keyword evidence="1" id="KW-0812">Transmembrane</keyword>
<dbReference type="Pfam" id="PF03203">
    <property type="entry name" value="MerC"/>
    <property type="match status" value="1"/>
</dbReference>
<name>A0AA42BNC9_9ALTE</name>
<evidence type="ECO:0000313" key="3">
    <source>
        <dbReference type="Proteomes" id="UP001165413"/>
    </source>
</evidence>
<accession>A0AA42BNC9</accession>
<keyword evidence="1" id="KW-0472">Membrane</keyword>
<dbReference type="Proteomes" id="UP001165413">
    <property type="component" value="Unassembled WGS sequence"/>
</dbReference>
<evidence type="ECO:0000313" key="2">
    <source>
        <dbReference type="EMBL" id="MCP3429532.1"/>
    </source>
</evidence>
<gene>
    <name evidence="2" type="ORF">NLF92_11295</name>
</gene>
<feature type="transmembrane region" description="Helical" evidence="1">
    <location>
        <begin position="20"/>
        <end position="42"/>
    </location>
</feature>
<dbReference type="GO" id="GO:0016020">
    <property type="term" value="C:membrane"/>
    <property type="evidence" value="ECO:0007669"/>
    <property type="project" value="InterPro"/>
</dbReference>
<dbReference type="GO" id="GO:0015097">
    <property type="term" value="F:mercury ion transmembrane transporter activity"/>
    <property type="evidence" value="ECO:0007669"/>
    <property type="project" value="InterPro"/>
</dbReference>
<dbReference type="AlphaFoldDB" id="A0AA42BNC9"/>
<keyword evidence="3" id="KW-1185">Reference proteome</keyword>
<feature type="transmembrane region" description="Helical" evidence="1">
    <location>
        <begin position="54"/>
        <end position="72"/>
    </location>
</feature>
<organism evidence="2 3">
    <name type="scientific">Opacimonas viscosa</name>
    <dbReference type="NCBI Taxonomy" id="2961944"/>
    <lineage>
        <taxon>Bacteria</taxon>
        <taxon>Pseudomonadati</taxon>
        <taxon>Pseudomonadota</taxon>
        <taxon>Gammaproteobacteria</taxon>
        <taxon>Alteromonadales</taxon>
        <taxon>Alteromonadaceae</taxon>
        <taxon>Opacimonas</taxon>
    </lineage>
</organism>
<proteinExistence type="predicted"/>
<feature type="transmembrane region" description="Helical" evidence="1">
    <location>
        <begin position="78"/>
        <end position="94"/>
    </location>
</feature>
<reference evidence="2" key="1">
    <citation type="submission" date="2022-07" db="EMBL/GenBank/DDBJ databases">
        <title>Characterization of the Novel Bacterium Alteromonas immobilis LMIT006 and Alteromonas gregis LMIT007.</title>
        <authorList>
            <person name="Lin X."/>
        </authorList>
    </citation>
    <scope>NUCLEOTIDE SEQUENCE</scope>
    <source>
        <strain evidence="2">LMIT007</strain>
    </source>
</reference>